<proteinExistence type="predicted"/>
<evidence type="ECO:0000313" key="2">
    <source>
        <dbReference type="EMBL" id="MCD2515204.1"/>
    </source>
</evidence>
<evidence type="ECO:0000256" key="1">
    <source>
        <dbReference type="SAM" id="Phobius"/>
    </source>
</evidence>
<keyword evidence="1" id="KW-0812">Transmembrane</keyword>
<gene>
    <name evidence="2" type="ORF">LQ564_02620</name>
</gene>
<reference evidence="2" key="1">
    <citation type="submission" date="2021-11" db="EMBL/GenBank/DDBJ databases">
        <title>The complete genome of Massilia sp sp. G4R7.</title>
        <authorList>
            <person name="Liu L."/>
            <person name="Yue J."/>
            <person name="Yuan J."/>
            <person name="Yang F."/>
            <person name="Li L."/>
        </authorList>
    </citation>
    <scope>NUCLEOTIDE SEQUENCE</scope>
    <source>
        <strain evidence="2">G4R7</strain>
    </source>
</reference>
<organism evidence="2 3">
    <name type="scientific">Massilia phyllostachyos</name>
    <dbReference type="NCBI Taxonomy" id="2898585"/>
    <lineage>
        <taxon>Bacteria</taxon>
        <taxon>Pseudomonadati</taxon>
        <taxon>Pseudomonadota</taxon>
        <taxon>Betaproteobacteria</taxon>
        <taxon>Burkholderiales</taxon>
        <taxon>Oxalobacteraceae</taxon>
        <taxon>Telluria group</taxon>
        <taxon>Massilia</taxon>
    </lineage>
</organism>
<feature type="transmembrane region" description="Helical" evidence="1">
    <location>
        <begin position="12"/>
        <end position="35"/>
    </location>
</feature>
<name>A0ABS8Q0C5_9BURK</name>
<accession>A0ABS8Q0C5</accession>
<feature type="transmembrane region" description="Helical" evidence="1">
    <location>
        <begin position="41"/>
        <end position="61"/>
    </location>
</feature>
<keyword evidence="1" id="KW-1133">Transmembrane helix</keyword>
<comment type="caution">
    <text evidence="2">The sequence shown here is derived from an EMBL/GenBank/DDBJ whole genome shotgun (WGS) entry which is preliminary data.</text>
</comment>
<keyword evidence="3" id="KW-1185">Reference proteome</keyword>
<protein>
    <submittedName>
        <fullName evidence="2">Uncharacterized protein</fullName>
    </submittedName>
</protein>
<dbReference type="Proteomes" id="UP001179361">
    <property type="component" value="Unassembled WGS sequence"/>
</dbReference>
<sequence length="133" mass="14274">MSKAAFTARVFAVYLFILGPVLVVAPNVLLSLFGIPATAEVWIRVVGVIVFMLGVYCWVAAKHELRPFLEASVYTRFGVFIALTAFAVLELGSPMLALFGVIDLLGGIWTYLALKADAQSGHPALTIPGMSES</sequence>
<keyword evidence="1" id="KW-0472">Membrane</keyword>
<dbReference type="RefSeq" id="WP_231056522.1">
    <property type="nucleotide sequence ID" value="NZ_JAJNOC010000001.1"/>
</dbReference>
<evidence type="ECO:0000313" key="3">
    <source>
        <dbReference type="Proteomes" id="UP001179361"/>
    </source>
</evidence>
<dbReference type="EMBL" id="JAJNOC010000001">
    <property type="protein sequence ID" value="MCD2515204.1"/>
    <property type="molecule type" value="Genomic_DNA"/>
</dbReference>